<dbReference type="Proteomes" id="UP000017142">
    <property type="component" value="Unassembled WGS sequence"/>
</dbReference>
<comment type="caution">
    <text evidence="1">The sequence shown here is derived from an EMBL/GenBank/DDBJ whole genome shotgun (WGS) entry which is preliminary data.</text>
</comment>
<dbReference type="AlphaFoldDB" id="A0AAV3KE52"/>
<evidence type="ECO:0000313" key="1">
    <source>
        <dbReference type="EMBL" id="ERO58780.1"/>
    </source>
</evidence>
<sequence>MQRLKRLADRKRQIKEYLLFNKDVFFIAPDTDLDFVGTYIYSTEIRTGVE</sequence>
<gene>
    <name evidence="1" type="ORF">A544_1959</name>
</gene>
<proteinExistence type="predicted"/>
<reference evidence="2" key="1">
    <citation type="journal article" date="2013" name="Diversity">
        <title>Genome Sequence of Dickeya solani, a New soft Rot Pathogen of Potato, Suggests its Emergence May Be Related to a Novel Combination of Non-Ribosomal Peptide/Polyketide Synthetase Clusters.</title>
        <authorList>
            <person name="Garlant L."/>
            <person name="Koskinen P."/>
            <person name="Rouhiainen L."/>
            <person name="Laine P."/>
            <person name="Paulin L."/>
            <person name="Auvinen P."/>
            <person name="Holm L."/>
            <person name="Pirhonen M."/>
        </authorList>
    </citation>
    <scope>NUCLEOTIDE SEQUENCE [LARGE SCALE GENOMIC DNA]</scope>
    <source>
        <strain evidence="2">D s0432-1</strain>
    </source>
</reference>
<protein>
    <recommendedName>
        <fullName evidence="3">Creatinase N-terminal domain-containing protein</fullName>
    </recommendedName>
</protein>
<evidence type="ECO:0000313" key="2">
    <source>
        <dbReference type="Proteomes" id="UP000017142"/>
    </source>
</evidence>
<evidence type="ECO:0008006" key="3">
    <source>
        <dbReference type="Google" id="ProtNLM"/>
    </source>
</evidence>
<organism evidence="1 2">
    <name type="scientific">Dickeya solani D s0432-1</name>
    <dbReference type="NCBI Taxonomy" id="1231725"/>
    <lineage>
        <taxon>Bacteria</taxon>
        <taxon>Pseudomonadati</taxon>
        <taxon>Pseudomonadota</taxon>
        <taxon>Gammaproteobacteria</taxon>
        <taxon>Enterobacterales</taxon>
        <taxon>Pectobacteriaceae</taxon>
        <taxon>Dickeya</taxon>
    </lineage>
</organism>
<name>A0AAV3KE52_9GAMM</name>
<accession>A0AAV3KE52</accession>
<dbReference type="EMBL" id="AMWE01000002">
    <property type="protein sequence ID" value="ERO58780.1"/>
    <property type="molecule type" value="Genomic_DNA"/>
</dbReference>